<keyword evidence="4 9" id="KW-0812">Transmembrane</keyword>
<gene>
    <name evidence="11" type="primary">IR13</name>
</gene>
<dbReference type="Pfam" id="PF00060">
    <property type="entry name" value="Lig_chan"/>
    <property type="match status" value="1"/>
</dbReference>
<comment type="similarity">
    <text evidence="2">Belongs to the glutamate-gated ion channel (TC 1.A.10.1) family.</text>
</comment>
<evidence type="ECO:0000256" key="3">
    <source>
        <dbReference type="ARBA" id="ARBA00022475"/>
    </source>
</evidence>
<name>W6MNS6_PAGBR</name>
<evidence type="ECO:0000313" key="11">
    <source>
        <dbReference type="EMBL" id="CDK12526.1"/>
    </source>
</evidence>
<accession>W6MNS6</accession>
<feature type="transmembrane region" description="Helical" evidence="9">
    <location>
        <begin position="112"/>
        <end position="130"/>
    </location>
</feature>
<keyword evidence="7" id="KW-0675">Receptor</keyword>
<evidence type="ECO:0000256" key="5">
    <source>
        <dbReference type="ARBA" id="ARBA00022989"/>
    </source>
</evidence>
<dbReference type="EMBL" id="HABX01000082">
    <property type="protein sequence ID" value="CDK12526.1"/>
    <property type="molecule type" value="Transcribed_RNA"/>
</dbReference>
<feature type="domain" description="Ionotropic glutamate receptor C-terminal" evidence="10">
    <location>
        <begin position="110"/>
        <end position="380"/>
    </location>
</feature>
<dbReference type="PANTHER" id="PTHR42643:SF24">
    <property type="entry name" value="IONOTROPIC RECEPTOR 60A"/>
    <property type="match status" value="1"/>
</dbReference>
<evidence type="ECO:0000256" key="2">
    <source>
        <dbReference type="ARBA" id="ARBA00008685"/>
    </source>
</evidence>
<dbReference type="SUPFAM" id="SSF53850">
    <property type="entry name" value="Periplasmic binding protein-like II"/>
    <property type="match status" value="1"/>
</dbReference>
<evidence type="ECO:0000259" key="10">
    <source>
        <dbReference type="Pfam" id="PF00060"/>
    </source>
</evidence>
<comment type="subcellular location">
    <subcellularLocation>
        <location evidence="1">Cell membrane</location>
        <topology evidence="1">Multi-pass membrane protein</topology>
    </subcellularLocation>
</comment>
<evidence type="ECO:0000256" key="7">
    <source>
        <dbReference type="ARBA" id="ARBA00023170"/>
    </source>
</evidence>
<keyword evidence="8" id="KW-0325">Glycoprotein</keyword>
<sequence length="397" mass="44074">ETPWLPLPSHSKTITRLQHLAYYGGKLNFTYKWGPLDEPVRATIEWRELVGYCGALQHDQADFSLVLSPTLGRIKVVQFSRVYSTEALCIMSPKPRPLPQNLQLVKPLSGEVWVLIVCSVLVVGALLWLLQERHITTGSMTLMESLLYTWRIILVSPPNHTPPSVSTKVAGWWLAFCVVMAASYRSSLVAHLTVITLSPAINSFEDLVAQSSLTWGSKPMGGSLYMYFNLSSSPVFQEIFSNFKISSLEEGMEGVLEGHHAFVTNKFLADIVVRARYTNPSGYTPVHISRTDYPVFAGVAWGFRNGAPFRKSLSFMKQRLIEAGLILFWTKEAIVAATDRQKKTGDQKELSSDVIVDSGGQVALKLTHLQGGFYLLGIGCLIACIVCILEILSSRHP</sequence>
<dbReference type="GO" id="GO:0005886">
    <property type="term" value="C:plasma membrane"/>
    <property type="evidence" value="ECO:0007669"/>
    <property type="project" value="UniProtKB-SubCell"/>
</dbReference>
<feature type="non-terminal residue" evidence="11">
    <location>
        <position position="1"/>
    </location>
</feature>
<dbReference type="InterPro" id="IPR001320">
    <property type="entry name" value="Iontro_rcpt_C"/>
</dbReference>
<keyword evidence="5 9" id="KW-1133">Transmembrane helix</keyword>
<keyword evidence="6 9" id="KW-0472">Membrane</keyword>
<keyword evidence="3" id="KW-1003">Cell membrane</keyword>
<evidence type="ECO:0000256" key="6">
    <source>
        <dbReference type="ARBA" id="ARBA00023136"/>
    </source>
</evidence>
<dbReference type="Gene3D" id="1.10.287.70">
    <property type="match status" value="1"/>
</dbReference>
<dbReference type="InterPro" id="IPR052192">
    <property type="entry name" value="Insect_Ionotropic_Sensory_Rcpt"/>
</dbReference>
<dbReference type="PANTHER" id="PTHR42643">
    <property type="entry name" value="IONOTROPIC RECEPTOR 20A-RELATED"/>
    <property type="match status" value="1"/>
</dbReference>
<feature type="transmembrane region" description="Helical" evidence="9">
    <location>
        <begin position="373"/>
        <end position="392"/>
    </location>
</feature>
<organism evidence="11">
    <name type="scientific">Pagurus bernhardus</name>
    <name type="common">Common hermit crab</name>
    <name type="synonym">Eupagurus bernhardus</name>
    <dbReference type="NCBI Taxonomy" id="174397"/>
    <lineage>
        <taxon>Eukaryota</taxon>
        <taxon>Metazoa</taxon>
        <taxon>Ecdysozoa</taxon>
        <taxon>Arthropoda</taxon>
        <taxon>Crustacea</taxon>
        <taxon>Multicrustacea</taxon>
        <taxon>Malacostraca</taxon>
        <taxon>Eumalacostraca</taxon>
        <taxon>Eucarida</taxon>
        <taxon>Decapoda</taxon>
        <taxon>Pleocyemata</taxon>
        <taxon>Anomura</taxon>
        <taxon>Paguroidea</taxon>
        <taxon>Paguridae</taxon>
        <taxon>Pagurus</taxon>
    </lineage>
</organism>
<protein>
    <submittedName>
        <fullName evidence="11">IR13 protein</fullName>
    </submittedName>
</protein>
<evidence type="ECO:0000256" key="9">
    <source>
        <dbReference type="SAM" id="Phobius"/>
    </source>
</evidence>
<evidence type="ECO:0000256" key="1">
    <source>
        <dbReference type="ARBA" id="ARBA00004651"/>
    </source>
</evidence>
<dbReference type="AlphaFoldDB" id="W6MNS6"/>
<reference evidence="11" key="1">
    <citation type="submission" date="2013-06" db="EMBL/GenBank/DDBJ databases">
        <authorList>
            <person name="Groh K."/>
        </authorList>
    </citation>
    <scope>NUCLEOTIDE SEQUENCE</scope>
    <source>
        <tissue evidence="11">Antennules</tissue>
    </source>
</reference>
<dbReference type="GO" id="GO:0015276">
    <property type="term" value="F:ligand-gated monoatomic ion channel activity"/>
    <property type="evidence" value="ECO:0007669"/>
    <property type="project" value="InterPro"/>
</dbReference>
<feature type="non-terminal residue" evidence="11">
    <location>
        <position position="397"/>
    </location>
</feature>
<evidence type="ECO:0000256" key="4">
    <source>
        <dbReference type="ARBA" id="ARBA00022692"/>
    </source>
</evidence>
<proteinExistence type="inferred from homology"/>
<dbReference type="GO" id="GO:0050906">
    <property type="term" value="P:detection of stimulus involved in sensory perception"/>
    <property type="evidence" value="ECO:0007669"/>
    <property type="project" value="UniProtKB-ARBA"/>
</dbReference>
<reference evidence="11" key="2">
    <citation type="submission" date="2014-02" db="EMBL/GenBank/DDBJ databases">
        <title>The hermit crab's nose antennal transcriptomics.</title>
        <authorList>
            <person name="Groh K.C."/>
            <person name="Vogel H."/>
            <person name="Stensmyr M.C."/>
            <person name="Grosse-Wilde E."/>
            <person name="Hansson B.S."/>
        </authorList>
    </citation>
    <scope>NUCLEOTIDE SEQUENCE</scope>
    <source>
        <tissue evidence="11">Antennules</tissue>
    </source>
</reference>
<evidence type="ECO:0000256" key="8">
    <source>
        <dbReference type="ARBA" id="ARBA00023180"/>
    </source>
</evidence>